<dbReference type="OrthoDB" id="3637098at2"/>
<gene>
    <name evidence="3" type="ORF">EV188_102797</name>
</gene>
<comment type="caution">
    <text evidence="3">The sequence shown here is derived from an EMBL/GenBank/DDBJ whole genome shotgun (WGS) entry which is preliminary data.</text>
</comment>
<reference evidence="3 4" key="1">
    <citation type="submission" date="2019-03" db="EMBL/GenBank/DDBJ databases">
        <title>Genomic Encyclopedia of Type Strains, Phase IV (KMG-IV): sequencing the most valuable type-strain genomes for metagenomic binning, comparative biology and taxonomic classification.</title>
        <authorList>
            <person name="Goeker M."/>
        </authorList>
    </citation>
    <scope>NUCLEOTIDE SEQUENCE [LARGE SCALE GENOMIC DNA]</scope>
    <source>
        <strain evidence="3 4">DSM 45775</strain>
    </source>
</reference>
<feature type="transmembrane region" description="Helical" evidence="1">
    <location>
        <begin position="116"/>
        <end position="137"/>
    </location>
</feature>
<evidence type="ECO:0000313" key="4">
    <source>
        <dbReference type="Proteomes" id="UP000295705"/>
    </source>
</evidence>
<dbReference type="RefSeq" id="WP_133826105.1">
    <property type="nucleotide sequence ID" value="NZ_BAABHR010000038.1"/>
</dbReference>
<keyword evidence="2" id="KW-0732">Signal</keyword>
<organism evidence="3 4">
    <name type="scientific">Actinomycetospora succinea</name>
    <dbReference type="NCBI Taxonomy" id="663603"/>
    <lineage>
        <taxon>Bacteria</taxon>
        <taxon>Bacillati</taxon>
        <taxon>Actinomycetota</taxon>
        <taxon>Actinomycetes</taxon>
        <taxon>Pseudonocardiales</taxon>
        <taxon>Pseudonocardiaceae</taxon>
        <taxon>Actinomycetospora</taxon>
    </lineage>
</organism>
<dbReference type="Proteomes" id="UP000295705">
    <property type="component" value="Unassembled WGS sequence"/>
</dbReference>
<feature type="chain" id="PRO_5020383040" description="MYXO-CTERM domain-containing protein" evidence="2">
    <location>
        <begin position="23"/>
        <end position="146"/>
    </location>
</feature>
<sequence>MRLLLTTLVAALLALGAGTALADPGLVIGDGAPAAPGTSLRAQMGCEEPATTPVTGPGVTGGAWERDADGHQPWAVFSAVTIAADAAPGPVTVTATCGGRPMEATITVAAPDTGDMTWRIVGGAAVLLVIVAAMVLLQRRRREQKV</sequence>
<proteinExistence type="predicted"/>
<dbReference type="EMBL" id="SNYO01000002">
    <property type="protein sequence ID" value="TDQ63140.1"/>
    <property type="molecule type" value="Genomic_DNA"/>
</dbReference>
<keyword evidence="1" id="KW-0472">Membrane</keyword>
<name>A0A4R6VT65_9PSEU</name>
<protein>
    <recommendedName>
        <fullName evidence="5">MYXO-CTERM domain-containing protein</fullName>
    </recommendedName>
</protein>
<accession>A0A4R6VT65</accession>
<dbReference type="AlphaFoldDB" id="A0A4R6VT65"/>
<evidence type="ECO:0000256" key="1">
    <source>
        <dbReference type="SAM" id="Phobius"/>
    </source>
</evidence>
<keyword evidence="4" id="KW-1185">Reference proteome</keyword>
<keyword evidence="1" id="KW-1133">Transmembrane helix</keyword>
<evidence type="ECO:0008006" key="5">
    <source>
        <dbReference type="Google" id="ProtNLM"/>
    </source>
</evidence>
<evidence type="ECO:0000313" key="3">
    <source>
        <dbReference type="EMBL" id="TDQ63140.1"/>
    </source>
</evidence>
<feature type="signal peptide" evidence="2">
    <location>
        <begin position="1"/>
        <end position="22"/>
    </location>
</feature>
<evidence type="ECO:0000256" key="2">
    <source>
        <dbReference type="SAM" id="SignalP"/>
    </source>
</evidence>
<keyword evidence="1" id="KW-0812">Transmembrane</keyword>